<reference evidence="2" key="1">
    <citation type="journal article" date="2022" name="bioRxiv">
        <title>Sequencing and chromosome-scale assembly of the giantPleurodeles waltlgenome.</title>
        <authorList>
            <person name="Brown T."/>
            <person name="Elewa A."/>
            <person name="Iarovenko S."/>
            <person name="Subramanian E."/>
            <person name="Araus A.J."/>
            <person name="Petzold A."/>
            <person name="Susuki M."/>
            <person name="Suzuki K.-i.T."/>
            <person name="Hayashi T."/>
            <person name="Toyoda A."/>
            <person name="Oliveira C."/>
            <person name="Osipova E."/>
            <person name="Leigh N.D."/>
            <person name="Simon A."/>
            <person name="Yun M.H."/>
        </authorList>
    </citation>
    <scope>NUCLEOTIDE SEQUENCE</scope>
    <source>
        <strain evidence="2">20211129_DDA</strain>
        <tissue evidence="2">Liver</tissue>
    </source>
</reference>
<comment type="caution">
    <text evidence="2">The sequence shown here is derived from an EMBL/GenBank/DDBJ whole genome shotgun (WGS) entry which is preliminary data.</text>
</comment>
<dbReference type="EMBL" id="JANPWB010000008">
    <property type="protein sequence ID" value="KAJ1162397.1"/>
    <property type="molecule type" value="Genomic_DNA"/>
</dbReference>
<sequence length="99" mass="11501">MEAPTRGALRHRRSPGQCLESYRAGGARESLEEDGDGWGKGARMGTCERAEGSEMEEERENRERRETGETRGECERESGKIRKEEKEETQKEWARREKR</sequence>
<keyword evidence="3" id="KW-1185">Reference proteome</keyword>
<feature type="compositionally biased region" description="Basic and acidic residues" evidence="1">
    <location>
        <begin position="59"/>
        <end position="99"/>
    </location>
</feature>
<evidence type="ECO:0000313" key="3">
    <source>
        <dbReference type="Proteomes" id="UP001066276"/>
    </source>
</evidence>
<gene>
    <name evidence="2" type="ORF">NDU88_002865</name>
</gene>
<accession>A0AAV7SE95</accession>
<dbReference type="Proteomes" id="UP001066276">
    <property type="component" value="Chromosome 4_2"/>
</dbReference>
<evidence type="ECO:0000313" key="2">
    <source>
        <dbReference type="EMBL" id="KAJ1162397.1"/>
    </source>
</evidence>
<feature type="region of interest" description="Disordered" evidence="1">
    <location>
        <begin position="1"/>
        <end position="99"/>
    </location>
</feature>
<name>A0AAV7SE95_PLEWA</name>
<evidence type="ECO:0000256" key="1">
    <source>
        <dbReference type="SAM" id="MobiDB-lite"/>
    </source>
</evidence>
<proteinExistence type="predicted"/>
<organism evidence="2 3">
    <name type="scientific">Pleurodeles waltl</name>
    <name type="common">Iberian ribbed newt</name>
    <dbReference type="NCBI Taxonomy" id="8319"/>
    <lineage>
        <taxon>Eukaryota</taxon>
        <taxon>Metazoa</taxon>
        <taxon>Chordata</taxon>
        <taxon>Craniata</taxon>
        <taxon>Vertebrata</taxon>
        <taxon>Euteleostomi</taxon>
        <taxon>Amphibia</taxon>
        <taxon>Batrachia</taxon>
        <taxon>Caudata</taxon>
        <taxon>Salamandroidea</taxon>
        <taxon>Salamandridae</taxon>
        <taxon>Pleurodelinae</taxon>
        <taxon>Pleurodeles</taxon>
    </lineage>
</organism>
<protein>
    <submittedName>
        <fullName evidence="2">Uncharacterized protein</fullName>
    </submittedName>
</protein>
<dbReference type="AlphaFoldDB" id="A0AAV7SE95"/>